<proteinExistence type="predicted"/>
<reference evidence="1" key="1">
    <citation type="journal article" date="2021" name="New Phytol.">
        <title>Evolutionary innovations through gain and loss of genes in the ectomycorrhizal Boletales.</title>
        <authorList>
            <person name="Wu G."/>
            <person name="Miyauchi S."/>
            <person name="Morin E."/>
            <person name="Kuo A."/>
            <person name="Drula E."/>
            <person name="Varga T."/>
            <person name="Kohler A."/>
            <person name="Feng B."/>
            <person name="Cao Y."/>
            <person name="Lipzen A."/>
            <person name="Daum C."/>
            <person name="Hundley H."/>
            <person name="Pangilinan J."/>
            <person name="Johnson J."/>
            <person name="Barry K."/>
            <person name="LaButti K."/>
            <person name="Ng V."/>
            <person name="Ahrendt S."/>
            <person name="Min B."/>
            <person name="Choi I.G."/>
            <person name="Park H."/>
            <person name="Plett J.M."/>
            <person name="Magnuson J."/>
            <person name="Spatafora J.W."/>
            <person name="Nagy L.G."/>
            <person name="Henrissat B."/>
            <person name="Grigoriev I.V."/>
            <person name="Yang Z.L."/>
            <person name="Xu J."/>
            <person name="Martin F.M."/>
        </authorList>
    </citation>
    <scope>NUCLEOTIDE SEQUENCE</scope>
    <source>
        <strain evidence="1">KUC20120723A-06</strain>
    </source>
</reference>
<evidence type="ECO:0000313" key="1">
    <source>
        <dbReference type="EMBL" id="KAH7917370.1"/>
    </source>
</evidence>
<gene>
    <name evidence="1" type="ORF">BV22DRAFT_1042386</name>
</gene>
<dbReference type="EMBL" id="MU267097">
    <property type="protein sequence ID" value="KAH7917370.1"/>
    <property type="molecule type" value="Genomic_DNA"/>
</dbReference>
<evidence type="ECO:0000313" key="2">
    <source>
        <dbReference type="Proteomes" id="UP000790709"/>
    </source>
</evidence>
<protein>
    <submittedName>
        <fullName evidence="1">Uncharacterized protein</fullName>
    </submittedName>
</protein>
<comment type="caution">
    <text evidence="1">The sequence shown here is derived from an EMBL/GenBank/DDBJ whole genome shotgun (WGS) entry which is preliminary data.</text>
</comment>
<accession>A0ACB8AV49</accession>
<dbReference type="Proteomes" id="UP000790709">
    <property type="component" value="Unassembled WGS sequence"/>
</dbReference>
<sequence>MFTTRLLEAKWGCILKDVADVKQSSRALTSRQDEFNDEIEISLSDNELGGRGGQRAGCSFVFNTIGIGTSLIL</sequence>
<keyword evidence="2" id="KW-1185">Reference proteome</keyword>
<name>A0ACB8AV49_9AGAM</name>
<organism evidence="1 2">
    <name type="scientific">Leucogyrophana mollusca</name>
    <dbReference type="NCBI Taxonomy" id="85980"/>
    <lineage>
        <taxon>Eukaryota</taxon>
        <taxon>Fungi</taxon>
        <taxon>Dikarya</taxon>
        <taxon>Basidiomycota</taxon>
        <taxon>Agaricomycotina</taxon>
        <taxon>Agaricomycetes</taxon>
        <taxon>Agaricomycetidae</taxon>
        <taxon>Boletales</taxon>
        <taxon>Boletales incertae sedis</taxon>
        <taxon>Leucogyrophana</taxon>
    </lineage>
</organism>